<proteinExistence type="predicted"/>
<protein>
    <submittedName>
        <fullName evidence="1">Uncharacterized protein</fullName>
    </submittedName>
</protein>
<accession>A0A0A9BVS2</accession>
<name>A0A0A9BVS2_ARUDO</name>
<reference evidence="1" key="2">
    <citation type="journal article" date="2015" name="Data Brief">
        <title>Shoot transcriptome of the giant reed, Arundo donax.</title>
        <authorList>
            <person name="Barrero R.A."/>
            <person name="Guerrero F.D."/>
            <person name="Moolhuijzen P."/>
            <person name="Goolsby J.A."/>
            <person name="Tidwell J."/>
            <person name="Bellgard S.E."/>
            <person name="Bellgard M.I."/>
        </authorList>
    </citation>
    <scope>NUCLEOTIDE SEQUENCE</scope>
    <source>
        <tissue evidence="1">Shoot tissue taken approximately 20 cm above the soil surface</tissue>
    </source>
</reference>
<dbReference type="EMBL" id="GBRH01229801">
    <property type="protein sequence ID" value="JAD68094.1"/>
    <property type="molecule type" value="Transcribed_RNA"/>
</dbReference>
<sequence>MPPGLGSACCWCSSRGGQGGHAHGWEEEEK</sequence>
<dbReference type="AlphaFoldDB" id="A0A0A9BVS2"/>
<reference evidence="1" key="1">
    <citation type="submission" date="2014-09" db="EMBL/GenBank/DDBJ databases">
        <authorList>
            <person name="Magalhaes I.L.F."/>
            <person name="Oliveira U."/>
            <person name="Santos F.R."/>
            <person name="Vidigal T.H.D.A."/>
            <person name="Brescovit A.D."/>
            <person name="Santos A.J."/>
        </authorList>
    </citation>
    <scope>NUCLEOTIDE SEQUENCE</scope>
    <source>
        <tissue evidence="1">Shoot tissue taken approximately 20 cm above the soil surface</tissue>
    </source>
</reference>
<organism evidence="1">
    <name type="scientific">Arundo donax</name>
    <name type="common">Giant reed</name>
    <name type="synonym">Donax arundinaceus</name>
    <dbReference type="NCBI Taxonomy" id="35708"/>
    <lineage>
        <taxon>Eukaryota</taxon>
        <taxon>Viridiplantae</taxon>
        <taxon>Streptophyta</taxon>
        <taxon>Embryophyta</taxon>
        <taxon>Tracheophyta</taxon>
        <taxon>Spermatophyta</taxon>
        <taxon>Magnoliopsida</taxon>
        <taxon>Liliopsida</taxon>
        <taxon>Poales</taxon>
        <taxon>Poaceae</taxon>
        <taxon>PACMAD clade</taxon>
        <taxon>Arundinoideae</taxon>
        <taxon>Arundineae</taxon>
        <taxon>Arundo</taxon>
    </lineage>
</organism>
<evidence type="ECO:0000313" key="1">
    <source>
        <dbReference type="EMBL" id="JAD68094.1"/>
    </source>
</evidence>